<name>A0AA96WIM9_9CYAN</name>
<organism evidence="2">
    <name type="scientific">Leptolyngbya sp. NK1-12</name>
    <dbReference type="NCBI Taxonomy" id="2547451"/>
    <lineage>
        <taxon>Bacteria</taxon>
        <taxon>Bacillati</taxon>
        <taxon>Cyanobacteriota</taxon>
        <taxon>Cyanophyceae</taxon>
        <taxon>Leptolyngbyales</taxon>
        <taxon>Leptolyngbyaceae</taxon>
        <taxon>Leptolyngbya group</taxon>
        <taxon>Leptolyngbya</taxon>
    </lineage>
</organism>
<dbReference type="GO" id="GO:0006508">
    <property type="term" value="P:proteolysis"/>
    <property type="evidence" value="ECO:0007669"/>
    <property type="project" value="InterPro"/>
</dbReference>
<gene>
    <name evidence="2" type="ORF">HJG54_25595</name>
</gene>
<dbReference type="EMBL" id="CP053586">
    <property type="protein sequence ID" value="WNZ25870.1"/>
    <property type="molecule type" value="Genomic_DNA"/>
</dbReference>
<dbReference type="InterPro" id="IPR024079">
    <property type="entry name" value="MetalloPept_cat_dom_sf"/>
</dbReference>
<sequence>MLRPLCRLLERQPIFCLSIRLSCTSALKFALGWLCALWLALILGWSAPGKSAPANLSTNFVSTSFSTANFSAEPATQLPPPAVHPLPPFLAQWQDSEQQGDYFDAIEPTTAGYLVWSTFPVRVYIQPPDAADTTGRTQAWSEAVQQALQEWAVYLPLTITPDSATADISIWRAAPPLQPLAPQTEPNQPLIDRLPRVRAAETRYEIFVSAPQSILSHRYTIHLSPNQTSSYILATARHELGHALGIWGHSPLPTDALYFSQVRHSPAISHRDINTLKRIYEQPTRLGWKLR</sequence>
<dbReference type="AlphaFoldDB" id="A0AA96WIM9"/>
<protein>
    <submittedName>
        <fullName evidence="2">Peptidase</fullName>
    </submittedName>
</protein>
<feature type="domain" description="Peptidase metallopeptidase" evidence="1">
    <location>
        <begin position="112"/>
        <end position="282"/>
    </location>
</feature>
<accession>A0AA96WIM9</accession>
<dbReference type="CDD" id="cd04279">
    <property type="entry name" value="ZnMc_MMP_like_1"/>
    <property type="match status" value="1"/>
</dbReference>
<dbReference type="GO" id="GO:0008270">
    <property type="term" value="F:zinc ion binding"/>
    <property type="evidence" value="ECO:0007669"/>
    <property type="project" value="InterPro"/>
</dbReference>
<evidence type="ECO:0000259" key="1">
    <source>
        <dbReference type="SMART" id="SM00235"/>
    </source>
</evidence>
<dbReference type="Gene3D" id="3.40.390.10">
    <property type="entry name" value="Collagenase (Catalytic Domain)"/>
    <property type="match status" value="1"/>
</dbReference>
<dbReference type="SMART" id="SM00235">
    <property type="entry name" value="ZnMc"/>
    <property type="match status" value="1"/>
</dbReference>
<dbReference type="GO" id="GO:0008237">
    <property type="term" value="F:metallopeptidase activity"/>
    <property type="evidence" value="ECO:0007669"/>
    <property type="project" value="InterPro"/>
</dbReference>
<dbReference type="InterPro" id="IPR006026">
    <property type="entry name" value="Peptidase_Metallo"/>
</dbReference>
<evidence type="ECO:0000313" key="2">
    <source>
        <dbReference type="EMBL" id="WNZ25870.1"/>
    </source>
</evidence>
<reference evidence="2" key="1">
    <citation type="submission" date="2020-05" db="EMBL/GenBank/DDBJ databases">
        <authorList>
            <person name="Zhu T."/>
            <person name="Keshari N."/>
            <person name="Lu X."/>
        </authorList>
    </citation>
    <scope>NUCLEOTIDE SEQUENCE</scope>
    <source>
        <strain evidence="2">NK1-12</strain>
    </source>
</reference>
<dbReference type="SUPFAM" id="SSF55486">
    <property type="entry name" value="Metalloproteases ('zincins'), catalytic domain"/>
    <property type="match status" value="1"/>
</dbReference>
<dbReference type="RefSeq" id="WP_316432059.1">
    <property type="nucleotide sequence ID" value="NZ_CP053586.1"/>
</dbReference>
<proteinExistence type="predicted"/>